<reference evidence="2 3" key="1">
    <citation type="submission" date="2023-08" db="EMBL/GenBank/DDBJ databases">
        <title>Rhodoferax potami sp. nov. and Rhodoferax mekongensis sp. nov., isolated from the Mekong River in Thailand.</title>
        <authorList>
            <person name="Kitikhun S."/>
            <person name="Charoenyingcharoen P."/>
            <person name="Siriarchawattana P."/>
            <person name="Likhitrattanapisal S."/>
            <person name="Nilsakha T."/>
            <person name="Chanpet A."/>
            <person name="Rattanawaree P."/>
            <person name="Ingsriswang S."/>
        </authorList>
    </citation>
    <scope>NUCLEOTIDE SEQUENCE [LARGE SCALE GENOMIC DNA]</scope>
    <source>
        <strain evidence="2 3">TBRC 17307</strain>
    </source>
</reference>
<feature type="region of interest" description="Disordered" evidence="1">
    <location>
        <begin position="239"/>
        <end position="287"/>
    </location>
</feature>
<evidence type="ECO:0000313" key="2">
    <source>
        <dbReference type="EMBL" id="WNO04166.1"/>
    </source>
</evidence>
<organism evidence="2 3">
    <name type="scientific">Rhodoferax mekongensis</name>
    <dbReference type="NCBI Taxonomy" id="3068341"/>
    <lineage>
        <taxon>Bacteria</taxon>
        <taxon>Pseudomonadati</taxon>
        <taxon>Pseudomonadota</taxon>
        <taxon>Betaproteobacteria</taxon>
        <taxon>Burkholderiales</taxon>
        <taxon>Comamonadaceae</taxon>
        <taxon>Rhodoferax</taxon>
    </lineage>
</organism>
<gene>
    <name evidence="2" type="ORF">RAN89_14825</name>
</gene>
<accession>A0ABZ0AX38</accession>
<name>A0ABZ0AX38_9BURK</name>
<dbReference type="RefSeq" id="WP_313867021.1">
    <property type="nucleotide sequence ID" value="NZ_CP132507.1"/>
</dbReference>
<evidence type="ECO:0000256" key="1">
    <source>
        <dbReference type="SAM" id="MobiDB-lite"/>
    </source>
</evidence>
<sequence>MSAFQSLHAGNSTPETRARAQRLVRAMVGKTLGYFEERDAEQIKHLRGHLLDLADGKVPMMHGQNLRAASMLLDRQSERFLKNYRAELQKSLHEDIAQVWPGMTQLSAPVQAHGQTLDGMSLSLIDVDEVHRILLLDRVAQRFNNRFEPLLTALSTKLAALVGDETVSLSQNPFRPLVLLKGFMLGWEKSELDPQVTEHLVDALEPGHFIDLEPLYTDLISMLTQAGVQATTVHRIRKAPSSPSNFAPLSAPAPLGAAHQATPTGTQENGSPVAAGPSVGAGAVAPPNSGNRPAWAALAPTGQQIVQQVRNFLQRLGVGRASAAGAEGFEMSGEDGDAQGHGSSIAIPADPALLQYLGAMQAGAGRGSQFQFLQDDQPEGEPAQHRNVLRQLRAQPAFQDAQELDRGTVDALAEVFDYVFADGAIPAELKVIIGRLQIPVLRAAMMDRDFFLSTEHPARKLVDTLASASVTWTPEKGEQDPLYLRIEGTVQRVLHEFDDDLALFTVLLAEFTEFLFECEQQVDVHIEPVTQKENNQEQLNAALAHADEIVHARITALPAHLPLAPFLKPFLAMQWRQVIALAWMTEDSHAGHWNHTLDIMDQLIWSTQPKTTSEERQKLVALLPELVRTLNTELDSIHWEGEDRGNFTRRLIATHMLAIRMKAAAPLDTQGAALEESAGEEAMQALDERRAIKLAEQDQSQMDEFDANAQLLTRGVWFEKVSPDTPPFRCRLSWVSPMRTRFLFTNREGFDAFVLSEREVAAMLRRQELQMLDQAPIVERALNRLMADNEPELRLQA</sequence>
<keyword evidence="3" id="KW-1185">Reference proteome</keyword>
<feature type="compositionally biased region" description="Low complexity" evidence="1">
    <location>
        <begin position="247"/>
        <end position="258"/>
    </location>
</feature>
<evidence type="ECO:0000313" key="3">
    <source>
        <dbReference type="Proteomes" id="UP001302257"/>
    </source>
</evidence>
<protein>
    <submittedName>
        <fullName evidence="2">DUF1631 family protein</fullName>
    </submittedName>
</protein>
<feature type="compositionally biased region" description="Low complexity" evidence="1">
    <location>
        <begin position="270"/>
        <end position="287"/>
    </location>
</feature>
<proteinExistence type="predicted"/>
<dbReference type="Proteomes" id="UP001302257">
    <property type="component" value="Chromosome"/>
</dbReference>
<dbReference type="EMBL" id="CP132507">
    <property type="protein sequence ID" value="WNO04166.1"/>
    <property type="molecule type" value="Genomic_DNA"/>
</dbReference>
<dbReference type="Pfam" id="PF07793">
    <property type="entry name" value="DUF1631"/>
    <property type="match status" value="1"/>
</dbReference>
<dbReference type="InterPro" id="IPR012434">
    <property type="entry name" value="DUF1631"/>
</dbReference>